<evidence type="ECO:0000256" key="1">
    <source>
        <dbReference type="SAM" id="Phobius"/>
    </source>
</evidence>
<keyword evidence="1" id="KW-0472">Membrane</keyword>
<gene>
    <name evidence="2" type="ORF">PFISCL1PPCAC_25964</name>
</gene>
<evidence type="ECO:0000313" key="3">
    <source>
        <dbReference type="Proteomes" id="UP001432322"/>
    </source>
</evidence>
<keyword evidence="1" id="KW-1133">Transmembrane helix</keyword>
<dbReference type="AlphaFoldDB" id="A0AAV5WU93"/>
<accession>A0AAV5WU93</accession>
<proteinExistence type="predicted"/>
<organism evidence="2 3">
    <name type="scientific">Pristionchus fissidentatus</name>
    <dbReference type="NCBI Taxonomy" id="1538716"/>
    <lineage>
        <taxon>Eukaryota</taxon>
        <taxon>Metazoa</taxon>
        <taxon>Ecdysozoa</taxon>
        <taxon>Nematoda</taxon>
        <taxon>Chromadorea</taxon>
        <taxon>Rhabditida</taxon>
        <taxon>Rhabditina</taxon>
        <taxon>Diplogasteromorpha</taxon>
        <taxon>Diplogasteroidea</taxon>
        <taxon>Neodiplogasteridae</taxon>
        <taxon>Pristionchus</taxon>
    </lineage>
</organism>
<evidence type="ECO:0000313" key="2">
    <source>
        <dbReference type="EMBL" id="GMT34667.1"/>
    </source>
</evidence>
<feature type="transmembrane region" description="Helical" evidence="1">
    <location>
        <begin position="53"/>
        <end position="77"/>
    </location>
</feature>
<feature type="non-terminal residue" evidence="2">
    <location>
        <position position="1"/>
    </location>
</feature>
<keyword evidence="3" id="KW-1185">Reference proteome</keyword>
<comment type="caution">
    <text evidence="2">The sequence shown here is derived from an EMBL/GenBank/DDBJ whole genome shotgun (WGS) entry which is preliminary data.</text>
</comment>
<reference evidence="2" key="1">
    <citation type="submission" date="2023-10" db="EMBL/GenBank/DDBJ databases">
        <title>Genome assembly of Pristionchus species.</title>
        <authorList>
            <person name="Yoshida K."/>
            <person name="Sommer R.J."/>
        </authorList>
    </citation>
    <scope>NUCLEOTIDE SEQUENCE</scope>
    <source>
        <strain evidence="2">RS5133</strain>
    </source>
</reference>
<sequence length="94" mass="10285">NGTYLEADKFTCESSSGKWKYGKGDTLDESSRAVCVPPVIITEAAPTISSNQLYLIIGCIFGIGVPVNIGVILLIYFCKFGNNSEQHNIKKRIK</sequence>
<keyword evidence="1" id="KW-0812">Transmembrane</keyword>
<protein>
    <submittedName>
        <fullName evidence="2">Uncharacterized protein</fullName>
    </submittedName>
</protein>
<dbReference type="EMBL" id="BTSY01000006">
    <property type="protein sequence ID" value="GMT34667.1"/>
    <property type="molecule type" value="Genomic_DNA"/>
</dbReference>
<feature type="non-terminal residue" evidence="2">
    <location>
        <position position="94"/>
    </location>
</feature>
<name>A0AAV5WU93_9BILA</name>
<dbReference type="Proteomes" id="UP001432322">
    <property type="component" value="Unassembled WGS sequence"/>
</dbReference>